<organism evidence="1 2">
    <name type="scientific">Hypoxylon rubiginosum</name>
    <dbReference type="NCBI Taxonomy" id="110542"/>
    <lineage>
        <taxon>Eukaryota</taxon>
        <taxon>Fungi</taxon>
        <taxon>Dikarya</taxon>
        <taxon>Ascomycota</taxon>
        <taxon>Pezizomycotina</taxon>
        <taxon>Sordariomycetes</taxon>
        <taxon>Xylariomycetidae</taxon>
        <taxon>Xylariales</taxon>
        <taxon>Hypoxylaceae</taxon>
        <taxon>Hypoxylon</taxon>
    </lineage>
</organism>
<dbReference type="EMBL" id="MU394285">
    <property type="protein sequence ID" value="KAI6091820.1"/>
    <property type="molecule type" value="Genomic_DNA"/>
</dbReference>
<evidence type="ECO:0000313" key="1">
    <source>
        <dbReference type="EMBL" id="KAI6091820.1"/>
    </source>
</evidence>
<keyword evidence="2" id="KW-1185">Reference proteome</keyword>
<comment type="caution">
    <text evidence="1">The sequence shown here is derived from an EMBL/GenBank/DDBJ whole genome shotgun (WGS) entry which is preliminary data.</text>
</comment>
<gene>
    <name evidence="1" type="ORF">F4821DRAFT_254570</name>
</gene>
<evidence type="ECO:0000313" key="2">
    <source>
        <dbReference type="Proteomes" id="UP001497680"/>
    </source>
</evidence>
<accession>A0ACC0DH01</accession>
<dbReference type="Proteomes" id="UP001497680">
    <property type="component" value="Unassembled WGS sequence"/>
</dbReference>
<proteinExistence type="predicted"/>
<keyword evidence="1" id="KW-0378">Hydrolase</keyword>
<sequence>MGKFKKSLPWLYGVTLYYASSIQFANAQANDTSWHKYVRAPASSSVKPKAVLDSYTLGDVANADSLVTGGNATLLIRQGADDTVPTVVLDFGQNIVGQLEIDFAGSTNASDGFPGLKLSFSESLEFLTDRSDFTRSDNAGQGDGNPPKITSGTDQIAVKNEPFTWLNQWGCEFGSQVCSDGLHGFRYVKIELDALSDDAPYTSPSGEVAINSVSLQWSGYLGTPDTYTGWFECSDADLTQWWYDGAYTTEMCTDVFHDNDTEPRSAASESLLGKWVLHDGAKRDRDPYMGDLAVAALTSYLTHDISEAARNVMEDLAQHQRDDGWIPPASINNYALPLFDYPLWWVSCSWDHVMYTGNLSYIETYYPTLLRVLDTYYVANTDAATSLLVRPSGYGDYAFIPRDGSAAYYSALYVLALNRAAELADLVSVSAPDDAARWRARAANTSAAVLANLWDANAGAFFDRAGHAAHAQDGNSLAVLSGIASANYSAAALAYLESAAMNRSYGHAFYDAGGEELGEGYSDRVYPFISYFEAAARFESGGGAETAVKMLRSTYGGMAKGDPGVTMWEGVGAGGSKYEGAFTSLAHAWSTGVTPLLTTYVLGVRPLKPGFREWTVRPLPSSDLTWARGQVPTPYGPFAVQWEREEDGHLVITVVPPAGTNGTMVVPAGDNQEEENLRGGAWADDGTRLDGEAVDGSVVFSVQGGQRYVDADGIADAPGYILEP</sequence>
<name>A0ACC0DH01_9PEZI</name>
<protein>
    <submittedName>
        <fullName evidence="1">Glycoside hydrolase family 78 protein</fullName>
    </submittedName>
</protein>
<reference evidence="1 2" key="1">
    <citation type="journal article" date="2022" name="New Phytol.">
        <title>Ecological generalism drives hyperdiversity of secondary metabolite gene clusters in xylarialean endophytes.</title>
        <authorList>
            <person name="Franco M.E.E."/>
            <person name="Wisecaver J.H."/>
            <person name="Arnold A.E."/>
            <person name="Ju Y.M."/>
            <person name="Slot J.C."/>
            <person name="Ahrendt S."/>
            <person name="Moore L.P."/>
            <person name="Eastman K.E."/>
            <person name="Scott K."/>
            <person name="Konkel Z."/>
            <person name="Mondo S.J."/>
            <person name="Kuo A."/>
            <person name="Hayes R.D."/>
            <person name="Haridas S."/>
            <person name="Andreopoulos B."/>
            <person name="Riley R."/>
            <person name="LaButti K."/>
            <person name="Pangilinan J."/>
            <person name="Lipzen A."/>
            <person name="Amirebrahimi M."/>
            <person name="Yan J."/>
            <person name="Adam C."/>
            <person name="Keymanesh K."/>
            <person name="Ng V."/>
            <person name="Louie K."/>
            <person name="Northen T."/>
            <person name="Drula E."/>
            <person name="Henrissat B."/>
            <person name="Hsieh H.M."/>
            <person name="Youens-Clark K."/>
            <person name="Lutzoni F."/>
            <person name="Miadlikowska J."/>
            <person name="Eastwood D.C."/>
            <person name="Hamelin R.C."/>
            <person name="Grigoriev I.V."/>
            <person name="U'Ren J.M."/>
        </authorList>
    </citation>
    <scope>NUCLEOTIDE SEQUENCE [LARGE SCALE GENOMIC DNA]</scope>
    <source>
        <strain evidence="1 2">ER1909</strain>
    </source>
</reference>